<reference evidence="1" key="1">
    <citation type="submission" date="2011-10" db="EMBL/GenBank/DDBJ databases">
        <title>The Genome Sequence of Fusarium oxysporum HDV247.</title>
        <authorList>
            <consortium name="The Broad Institute Genome Sequencing Platform"/>
            <person name="Ma L.-J."/>
            <person name="Gale L.R."/>
            <person name="Schwartz D.C."/>
            <person name="Zhou S."/>
            <person name="Corby-Kistler H."/>
            <person name="Young S.K."/>
            <person name="Zeng Q."/>
            <person name="Gargeya S."/>
            <person name="Fitzgerald M."/>
            <person name="Haas B."/>
            <person name="Abouelleil A."/>
            <person name="Alvarado L."/>
            <person name="Arachchi H.M."/>
            <person name="Berlin A."/>
            <person name="Brown A."/>
            <person name="Chapman S.B."/>
            <person name="Chen Z."/>
            <person name="Dunbar C."/>
            <person name="Freedman E."/>
            <person name="Gearin G."/>
            <person name="Goldberg J."/>
            <person name="Griggs A."/>
            <person name="Gujja S."/>
            <person name="Heiman D."/>
            <person name="Howarth C."/>
            <person name="Larson L."/>
            <person name="Lui A."/>
            <person name="MacDonald P.J.P."/>
            <person name="Montmayeur A."/>
            <person name="Murphy C."/>
            <person name="Neiman D."/>
            <person name="Pearson M."/>
            <person name="Priest M."/>
            <person name="Roberts A."/>
            <person name="Saif S."/>
            <person name="Shea T."/>
            <person name="Shenoy N."/>
            <person name="Sisk P."/>
            <person name="Stolte C."/>
            <person name="Sykes S."/>
            <person name="Wortman J."/>
            <person name="Nusbaum C."/>
            <person name="Birren B."/>
        </authorList>
    </citation>
    <scope>NUCLEOTIDE SEQUENCE [LARGE SCALE GENOMIC DNA]</scope>
    <source>
        <strain evidence="1">HDV247</strain>
    </source>
</reference>
<dbReference type="HOGENOM" id="CLU_2542511_0_0_1"/>
<accession>W9NNG7</accession>
<proteinExistence type="predicted"/>
<sequence>MSHLKYYAYDDVGARNKQQFKYIQAVRVGDKIECTGQGTSLYLYGFFSYQDSHRRMEPGTREFYMEINAEIDQAFRNVELNLRDAGGKG</sequence>
<reference evidence="1" key="2">
    <citation type="submission" date="2012-05" db="EMBL/GenBank/DDBJ databases">
        <title>Annotation of the Genome Sequence of Fusarium oxysporum HDV247.</title>
        <authorList>
            <consortium name="The Broad Institute Genomics Platform"/>
            <person name="Ma L.-J."/>
            <person name="Corby-Kistler H."/>
            <person name="Broz K."/>
            <person name="Gale L.R."/>
            <person name="Jonkers W."/>
            <person name="O'Donnell K."/>
            <person name="Ploetz R."/>
            <person name="Steinberg C."/>
            <person name="Schwartz D.C."/>
            <person name="VanEtten H."/>
            <person name="Zhou S."/>
            <person name="Young S.K."/>
            <person name="Zeng Q."/>
            <person name="Gargeya S."/>
            <person name="Fitzgerald M."/>
            <person name="Abouelleil A."/>
            <person name="Alvarado L."/>
            <person name="Chapman S.B."/>
            <person name="Gainer-Dewar J."/>
            <person name="Goldberg J."/>
            <person name="Griggs A."/>
            <person name="Gujja S."/>
            <person name="Hansen M."/>
            <person name="Howarth C."/>
            <person name="Imamovic A."/>
            <person name="Ireland A."/>
            <person name="Larimer J."/>
            <person name="McCowan C."/>
            <person name="Murphy C."/>
            <person name="Pearson M."/>
            <person name="Poon T.W."/>
            <person name="Priest M."/>
            <person name="Roberts A."/>
            <person name="Saif S."/>
            <person name="Shea T."/>
            <person name="Sykes S."/>
            <person name="Wortman J."/>
            <person name="Nusbaum C."/>
            <person name="Birren B."/>
        </authorList>
    </citation>
    <scope>NUCLEOTIDE SEQUENCE</scope>
    <source>
        <strain evidence="1">HDV247</strain>
    </source>
</reference>
<dbReference type="AlphaFoldDB" id="W9NNG7"/>
<organism evidence="1">
    <name type="scientific">Fusarium oxysporum f. sp. pisi HDV247</name>
    <dbReference type="NCBI Taxonomy" id="1080344"/>
    <lineage>
        <taxon>Eukaryota</taxon>
        <taxon>Fungi</taxon>
        <taxon>Dikarya</taxon>
        <taxon>Ascomycota</taxon>
        <taxon>Pezizomycotina</taxon>
        <taxon>Sordariomycetes</taxon>
        <taxon>Hypocreomycetidae</taxon>
        <taxon>Hypocreales</taxon>
        <taxon>Nectriaceae</taxon>
        <taxon>Fusarium</taxon>
        <taxon>Fusarium oxysporum species complex</taxon>
    </lineage>
</organism>
<protein>
    <submittedName>
        <fullName evidence="1">Uncharacterized protein</fullName>
    </submittedName>
</protein>
<name>W9NNG7_FUSOX</name>
<gene>
    <name evidence="1" type="ORF">FOVG_19131</name>
</gene>
<evidence type="ECO:0000313" key="1">
    <source>
        <dbReference type="EMBL" id="EXA29375.1"/>
    </source>
</evidence>
<dbReference type="Proteomes" id="UP000030751">
    <property type="component" value="Unassembled WGS sequence"/>
</dbReference>
<dbReference type="EMBL" id="JH651119">
    <property type="protein sequence ID" value="EXA29375.1"/>
    <property type="molecule type" value="Genomic_DNA"/>
</dbReference>